<reference evidence="2 3" key="1">
    <citation type="submission" date="2015-02" db="EMBL/GenBank/DDBJ databases">
        <title>Draft Genome Sequences of Two Closely-Related Aflatoxigenic Aspergillus Species Obtained from the Cote d'Ivoire.</title>
        <authorList>
            <person name="Moore G.G."/>
            <person name="Beltz S.B."/>
            <person name="Mack B.M."/>
        </authorList>
    </citation>
    <scope>NUCLEOTIDE SEQUENCE [LARGE SCALE GENOMIC DNA]</scope>
    <source>
        <strain evidence="2 3">SRRC1432</strain>
    </source>
</reference>
<name>A0A0F8UUL8_9EURO</name>
<proteinExistence type="predicted"/>
<dbReference type="VEuPathDB" id="FungiDB:P175DRAFT_0488926"/>
<evidence type="ECO:0000313" key="3">
    <source>
        <dbReference type="Proteomes" id="UP000034947"/>
    </source>
</evidence>
<keyword evidence="1" id="KW-0732">Signal</keyword>
<feature type="chain" id="PRO_5002529049" description="Ig-like domain-containing protein" evidence="1">
    <location>
        <begin position="19"/>
        <end position="211"/>
    </location>
</feature>
<gene>
    <name evidence="2" type="ORF">AOCH_002288</name>
</gene>
<evidence type="ECO:0000313" key="2">
    <source>
        <dbReference type="EMBL" id="KKK23148.1"/>
    </source>
</evidence>
<dbReference type="EMBL" id="JYKN01000757">
    <property type="protein sequence ID" value="KKK23148.1"/>
    <property type="molecule type" value="Genomic_DNA"/>
</dbReference>
<feature type="signal peptide" evidence="1">
    <location>
        <begin position="1"/>
        <end position="18"/>
    </location>
</feature>
<evidence type="ECO:0000256" key="1">
    <source>
        <dbReference type="SAM" id="SignalP"/>
    </source>
</evidence>
<sequence>MLTSFLLVAALSTLAVKADDSSSIIGYFSPSWDATLMQYGGWTSTAASVAGINAVATTYEVGCRKNAPATDCDISHSWTIIQGPETVSLTGQYIASTSGKETSYDLTVTQSYECALKSWTESASCTMSVGITGDLDGASYASSTSSQATYSPVPTTEYYYRLTVTGGLDSFTAPQATQTPGAAAAAAAGKPVGALITAAPVLAAAAVAAIL</sequence>
<dbReference type="AlphaFoldDB" id="A0A0F8UUL8"/>
<evidence type="ECO:0008006" key="4">
    <source>
        <dbReference type="Google" id="ProtNLM"/>
    </source>
</evidence>
<dbReference type="Proteomes" id="UP000034947">
    <property type="component" value="Unassembled WGS sequence"/>
</dbReference>
<keyword evidence="3" id="KW-1185">Reference proteome</keyword>
<organism evidence="2 3">
    <name type="scientific">Aspergillus ochraceoroseus</name>
    <dbReference type="NCBI Taxonomy" id="138278"/>
    <lineage>
        <taxon>Eukaryota</taxon>
        <taxon>Fungi</taxon>
        <taxon>Dikarya</taxon>
        <taxon>Ascomycota</taxon>
        <taxon>Pezizomycotina</taxon>
        <taxon>Eurotiomycetes</taxon>
        <taxon>Eurotiomycetidae</taxon>
        <taxon>Eurotiales</taxon>
        <taxon>Aspergillaceae</taxon>
        <taxon>Aspergillus</taxon>
        <taxon>Aspergillus subgen. Nidulantes</taxon>
    </lineage>
</organism>
<comment type="caution">
    <text evidence="2">The sequence shown here is derived from an EMBL/GenBank/DDBJ whole genome shotgun (WGS) entry which is preliminary data.</text>
</comment>
<accession>A0A0F8UUL8</accession>
<dbReference type="OrthoDB" id="4991875at2759"/>
<protein>
    <recommendedName>
        <fullName evidence="4">Ig-like domain-containing protein</fullName>
    </recommendedName>
</protein>